<feature type="chain" id="PRO_5045140373" evidence="3">
    <location>
        <begin position="28"/>
        <end position="351"/>
    </location>
</feature>
<name>A0ABV6C4L1_9ACTN</name>
<feature type="signal peptide" evidence="3">
    <location>
        <begin position="1"/>
        <end position="27"/>
    </location>
</feature>
<dbReference type="Pfam" id="PF13407">
    <property type="entry name" value="Peripla_BP_4"/>
    <property type="match status" value="1"/>
</dbReference>
<dbReference type="InterPro" id="IPR028082">
    <property type="entry name" value="Peripla_BP_I"/>
</dbReference>
<protein>
    <submittedName>
        <fullName evidence="5">Substrate-binding domain-containing protein</fullName>
    </submittedName>
</protein>
<accession>A0ABV6C4L1</accession>
<comment type="similarity">
    <text evidence="2">Belongs to the bacterial solute-binding protein 2 family.</text>
</comment>
<sequence length="351" mass="37210">MRATWKRKGLRGLLMPAVLAMTALGLAACSSSSSSSSKTSSASATASAVKGTFYELYQSCPSNPFWGAVNNGARAAAAQLGVSLKIEDPLRCSGEEAQENSLLTTIINSHPAGIAVSVPYASALSANIQRARSLHIPIIAYNSIPPNNNYSVNPVEAYVGQPNYTAGVDLGKQLVSQYHLTSGDTIMVADQCYTNTTCNARYQGVESVVDPLGVKVSVLNLDYSVPTSAGIVKSFLQTHSRPTLVVALGSAGEEEVVDAAQALGLKPSQLPMVGFDDDAVTNTYMIDGWVKLTVDQQPFLQGYDALVDLYDAVRYKAYPINMDTGPVFVTHTANDIAKGWFNPSVVSNTGI</sequence>
<evidence type="ECO:0000256" key="3">
    <source>
        <dbReference type="SAM" id="SignalP"/>
    </source>
</evidence>
<evidence type="ECO:0000256" key="2">
    <source>
        <dbReference type="ARBA" id="ARBA00007639"/>
    </source>
</evidence>
<evidence type="ECO:0000259" key="4">
    <source>
        <dbReference type="Pfam" id="PF13407"/>
    </source>
</evidence>
<proteinExistence type="inferred from homology"/>
<reference evidence="5 6" key="1">
    <citation type="submission" date="2024-09" db="EMBL/GenBank/DDBJ databases">
        <authorList>
            <person name="Sun Q."/>
            <person name="Mori K."/>
        </authorList>
    </citation>
    <scope>NUCLEOTIDE SEQUENCE [LARGE SCALE GENOMIC DNA]</scope>
    <source>
        <strain evidence="5 6">JCM 15389</strain>
    </source>
</reference>
<evidence type="ECO:0000313" key="5">
    <source>
        <dbReference type="EMBL" id="MFC0081239.1"/>
    </source>
</evidence>
<comment type="caution">
    <text evidence="5">The sequence shown here is derived from an EMBL/GenBank/DDBJ whole genome shotgun (WGS) entry which is preliminary data.</text>
</comment>
<dbReference type="EMBL" id="JBHLYQ010000022">
    <property type="protein sequence ID" value="MFC0081239.1"/>
    <property type="molecule type" value="Genomic_DNA"/>
</dbReference>
<evidence type="ECO:0000256" key="1">
    <source>
        <dbReference type="ARBA" id="ARBA00004196"/>
    </source>
</evidence>
<dbReference type="SUPFAM" id="SSF53822">
    <property type="entry name" value="Periplasmic binding protein-like I"/>
    <property type="match status" value="1"/>
</dbReference>
<gene>
    <name evidence="5" type="ORF">ACFFRE_03570</name>
</gene>
<dbReference type="Gene3D" id="3.40.50.2300">
    <property type="match status" value="2"/>
</dbReference>
<dbReference type="RefSeq" id="WP_377788291.1">
    <property type="nucleotide sequence ID" value="NZ_JBHLYQ010000022.1"/>
</dbReference>
<keyword evidence="3" id="KW-0732">Signal</keyword>
<comment type="subcellular location">
    <subcellularLocation>
        <location evidence="1">Cell envelope</location>
    </subcellularLocation>
</comment>
<keyword evidence="6" id="KW-1185">Reference proteome</keyword>
<organism evidence="5 6">
    <name type="scientific">Aciditerrimonas ferrireducens</name>
    <dbReference type="NCBI Taxonomy" id="667306"/>
    <lineage>
        <taxon>Bacteria</taxon>
        <taxon>Bacillati</taxon>
        <taxon>Actinomycetota</taxon>
        <taxon>Acidimicrobiia</taxon>
        <taxon>Acidimicrobiales</taxon>
        <taxon>Acidimicrobiaceae</taxon>
        <taxon>Aciditerrimonas</taxon>
    </lineage>
</organism>
<evidence type="ECO:0000313" key="6">
    <source>
        <dbReference type="Proteomes" id="UP001589788"/>
    </source>
</evidence>
<dbReference type="Proteomes" id="UP001589788">
    <property type="component" value="Unassembled WGS sequence"/>
</dbReference>
<feature type="domain" description="Periplasmic binding protein" evidence="4">
    <location>
        <begin position="62"/>
        <end position="314"/>
    </location>
</feature>
<dbReference type="PROSITE" id="PS51257">
    <property type="entry name" value="PROKAR_LIPOPROTEIN"/>
    <property type="match status" value="1"/>
</dbReference>
<dbReference type="InterPro" id="IPR025997">
    <property type="entry name" value="SBP_2_dom"/>
</dbReference>
<dbReference type="InterPro" id="IPR050555">
    <property type="entry name" value="Bact_Solute-Bind_Prot2"/>
</dbReference>
<dbReference type="PANTHER" id="PTHR30036">
    <property type="entry name" value="D-XYLOSE-BINDING PERIPLASMIC PROTEIN"/>
    <property type="match status" value="1"/>
</dbReference>
<dbReference type="PANTHER" id="PTHR30036:SF7">
    <property type="entry name" value="ABC TRANSPORTER PERIPLASMIC-BINDING PROTEIN YPHF"/>
    <property type="match status" value="1"/>
</dbReference>